<gene>
    <name evidence="2" type="ORF">Afil01_19440</name>
</gene>
<evidence type="ECO:0000313" key="3">
    <source>
        <dbReference type="Proteomes" id="UP001165079"/>
    </source>
</evidence>
<feature type="region of interest" description="Disordered" evidence="1">
    <location>
        <begin position="60"/>
        <end position="81"/>
    </location>
</feature>
<feature type="compositionally biased region" description="Basic and acidic residues" evidence="1">
    <location>
        <begin position="16"/>
        <end position="26"/>
    </location>
</feature>
<dbReference type="Proteomes" id="UP001165079">
    <property type="component" value="Unassembled WGS sequence"/>
</dbReference>
<keyword evidence="3" id="KW-1185">Reference proteome</keyword>
<evidence type="ECO:0000313" key="2">
    <source>
        <dbReference type="EMBL" id="GLZ77137.1"/>
    </source>
</evidence>
<feature type="region of interest" description="Disordered" evidence="1">
    <location>
        <begin position="1"/>
        <end position="34"/>
    </location>
</feature>
<dbReference type="EMBL" id="BSTX01000001">
    <property type="protein sequence ID" value="GLZ77137.1"/>
    <property type="molecule type" value="Genomic_DNA"/>
</dbReference>
<accession>A0A9W6W2L3</accession>
<organism evidence="2 3">
    <name type="scientific">Actinorhabdospora filicis</name>
    <dbReference type="NCBI Taxonomy" id="1785913"/>
    <lineage>
        <taxon>Bacteria</taxon>
        <taxon>Bacillati</taxon>
        <taxon>Actinomycetota</taxon>
        <taxon>Actinomycetes</taxon>
        <taxon>Micromonosporales</taxon>
        <taxon>Micromonosporaceae</taxon>
        <taxon>Actinorhabdospora</taxon>
    </lineage>
</organism>
<reference evidence="2" key="1">
    <citation type="submission" date="2023-03" db="EMBL/GenBank/DDBJ databases">
        <title>Actinorhabdospora filicis NBRC 111898.</title>
        <authorList>
            <person name="Ichikawa N."/>
            <person name="Sato H."/>
            <person name="Tonouchi N."/>
        </authorList>
    </citation>
    <scope>NUCLEOTIDE SEQUENCE</scope>
    <source>
        <strain evidence="2">NBRC 111898</strain>
    </source>
</reference>
<evidence type="ECO:0000256" key="1">
    <source>
        <dbReference type="SAM" id="MobiDB-lite"/>
    </source>
</evidence>
<protein>
    <submittedName>
        <fullName evidence="2">Uncharacterized protein</fullName>
    </submittedName>
</protein>
<sequence>MPGRSRSRKSPGQSDHWQRGSLRVETESPPQEGGAEFTAQLSRFTEALRYPEIVGADSWISPGAWPPKDDHPTIFPDPGVS</sequence>
<name>A0A9W6W2L3_9ACTN</name>
<comment type="caution">
    <text evidence="2">The sequence shown here is derived from an EMBL/GenBank/DDBJ whole genome shotgun (WGS) entry which is preliminary data.</text>
</comment>
<dbReference type="AlphaFoldDB" id="A0A9W6W2L3"/>
<proteinExistence type="predicted"/>